<dbReference type="Gene3D" id="3.30.200.20">
    <property type="entry name" value="Phosphorylase Kinase, domain 1"/>
    <property type="match status" value="1"/>
</dbReference>
<feature type="compositionally biased region" description="Low complexity" evidence="11">
    <location>
        <begin position="42"/>
        <end position="52"/>
    </location>
</feature>
<name>A0AAN9FRT5_CLITE</name>
<proteinExistence type="inferred from homology"/>
<evidence type="ECO:0000256" key="11">
    <source>
        <dbReference type="SAM" id="MobiDB-lite"/>
    </source>
</evidence>
<dbReference type="GO" id="GO:0005524">
    <property type="term" value="F:ATP binding"/>
    <property type="evidence" value="ECO:0007669"/>
    <property type="project" value="UniProtKB-KW"/>
</dbReference>
<dbReference type="Pfam" id="PF00069">
    <property type="entry name" value="Pkinase"/>
    <property type="match status" value="1"/>
</dbReference>
<reference evidence="13 14" key="1">
    <citation type="submission" date="2024-01" db="EMBL/GenBank/DDBJ databases">
        <title>The genomes of 5 underutilized Papilionoideae crops provide insights into root nodulation and disease resistance.</title>
        <authorList>
            <person name="Yuan L."/>
        </authorList>
    </citation>
    <scope>NUCLEOTIDE SEQUENCE [LARGE SCALE GENOMIC DNA]</scope>
    <source>
        <strain evidence="13">LY-2023</strain>
        <tissue evidence="13">Leaf</tissue>
    </source>
</reference>
<dbReference type="PANTHER" id="PTHR47985">
    <property type="entry name" value="OS07G0668900 PROTEIN"/>
    <property type="match status" value="1"/>
</dbReference>
<comment type="similarity">
    <text evidence="2">Belongs to the protein kinase superfamily. Ser/Thr protein kinase family.</text>
</comment>
<dbReference type="EMBL" id="JAYKXN010000006">
    <property type="protein sequence ID" value="KAK7278265.1"/>
    <property type="molecule type" value="Genomic_DNA"/>
</dbReference>
<evidence type="ECO:0000256" key="1">
    <source>
        <dbReference type="ARBA" id="ARBA00004193"/>
    </source>
</evidence>
<keyword evidence="6" id="KW-0547">Nucleotide-binding</keyword>
<evidence type="ECO:0000256" key="4">
    <source>
        <dbReference type="ARBA" id="ARBA00022527"/>
    </source>
</evidence>
<accession>A0AAN9FRT5</accession>
<keyword evidence="8" id="KW-0067">ATP-binding</keyword>
<dbReference type="InterPro" id="IPR008271">
    <property type="entry name" value="Ser/Thr_kinase_AS"/>
</dbReference>
<evidence type="ECO:0000256" key="9">
    <source>
        <dbReference type="ARBA" id="ARBA00023136"/>
    </source>
</evidence>
<evidence type="ECO:0000256" key="3">
    <source>
        <dbReference type="ARBA" id="ARBA00022475"/>
    </source>
</evidence>
<feature type="compositionally biased region" description="Basic residues" evidence="11">
    <location>
        <begin position="447"/>
        <end position="460"/>
    </location>
</feature>
<keyword evidence="10" id="KW-0449">Lipoprotein</keyword>
<feature type="region of interest" description="Disordered" evidence="11">
    <location>
        <begin position="1"/>
        <end position="52"/>
    </location>
</feature>
<evidence type="ECO:0000256" key="2">
    <source>
        <dbReference type="ARBA" id="ARBA00008684"/>
    </source>
</evidence>
<keyword evidence="4" id="KW-0723">Serine/threonine-protein kinase</keyword>
<keyword evidence="7" id="KW-0418">Kinase</keyword>
<dbReference type="PROSITE" id="PS00108">
    <property type="entry name" value="PROTEIN_KINASE_ST"/>
    <property type="match status" value="1"/>
</dbReference>
<evidence type="ECO:0000256" key="6">
    <source>
        <dbReference type="ARBA" id="ARBA00022741"/>
    </source>
</evidence>
<evidence type="ECO:0000256" key="5">
    <source>
        <dbReference type="ARBA" id="ARBA00022679"/>
    </source>
</evidence>
<feature type="compositionally biased region" description="Low complexity" evidence="11">
    <location>
        <begin position="354"/>
        <end position="384"/>
    </location>
</feature>
<keyword evidence="5" id="KW-0808">Transferase</keyword>
<dbReference type="InterPro" id="IPR011009">
    <property type="entry name" value="Kinase-like_dom_sf"/>
</dbReference>
<feature type="compositionally biased region" description="Polar residues" evidence="11">
    <location>
        <begin position="516"/>
        <end position="549"/>
    </location>
</feature>
<gene>
    <name evidence="13" type="ORF">RJT34_23291</name>
</gene>
<evidence type="ECO:0000256" key="7">
    <source>
        <dbReference type="ARBA" id="ARBA00022777"/>
    </source>
</evidence>
<dbReference type="SUPFAM" id="SSF56112">
    <property type="entry name" value="Protein kinase-like (PK-like)"/>
    <property type="match status" value="1"/>
</dbReference>
<evidence type="ECO:0000256" key="10">
    <source>
        <dbReference type="ARBA" id="ARBA00023288"/>
    </source>
</evidence>
<dbReference type="InterPro" id="IPR000719">
    <property type="entry name" value="Prot_kinase_dom"/>
</dbReference>
<dbReference type="AlphaFoldDB" id="A0AAN9FRT5"/>
<comment type="caution">
    <text evidence="13">The sequence shown here is derived from an EMBL/GenBank/DDBJ whole genome shotgun (WGS) entry which is preliminary data.</text>
</comment>
<dbReference type="FunFam" id="3.30.200.20:FF:000178">
    <property type="entry name" value="serine/threonine-protein kinase PBS1-like"/>
    <property type="match status" value="1"/>
</dbReference>
<dbReference type="GO" id="GO:0004674">
    <property type="term" value="F:protein serine/threonine kinase activity"/>
    <property type="evidence" value="ECO:0007669"/>
    <property type="project" value="UniProtKB-KW"/>
</dbReference>
<feature type="compositionally biased region" description="Low complexity" evidence="11">
    <location>
        <begin position="426"/>
        <end position="439"/>
    </location>
</feature>
<dbReference type="PANTHER" id="PTHR47985:SF32">
    <property type="entry name" value="RECEPTOR-LIKE KINASE LIP2"/>
    <property type="match status" value="1"/>
</dbReference>
<protein>
    <recommendedName>
        <fullName evidence="12">Protein kinase domain-containing protein</fullName>
    </recommendedName>
</protein>
<feature type="domain" description="Protein kinase" evidence="12">
    <location>
        <begin position="71"/>
        <end position="345"/>
    </location>
</feature>
<evidence type="ECO:0000313" key="13">
    <source>
        <dbReference type="EMBL" id="KAK7278265.1"/>
    </source>
</evidence>
<dbReference type="Gene3D" id="1.10.510.10">
    <property type="entry name" value="Transferase(Phosphotransferase) domain 1"/>
    <property type="match status" value="1"/>
</dbReference>
<sequence length="568" mass="60742">MNCFPCCPPKKTNSMRETGSPPPEPDNAAPAKAPAETKKPNTNEAAPAADPANMNAKAFTFRELATATKNFRQDCLLDEDGMGKVYKGIIPATGQVVAVKQLDRHGVQLTSKEFLAEVAALSLLQHEHLVSLIGYCADGDQRLLVYDYFNGRTLEDRISGEKQDEGPLNWYERMKIASCASQGLQYLHETANPPVIYRDLKLSNILIDTNLDAKLCDFGMAKLTGGDKNNGPPRLMGTYGHCAPEYVRTGQLTLKSDVYSFGVILLELITGRRAVDTTRPNDEQNLAQPIFRDPKKYPDMADPALNKQFPEKDLNQVVAIAAMCLQEEPEARPLISDAVTALGFLSSGPGGGVPAPVVSRKSSASAGGSRRGSGSESESGSQDGSDSKGEVAGNKSSKKHGSAKHKENENLPPLAASKHSRKSSCRSRSSESVDGSSVCSEKDLSKKSSKKEKKKSRKHSLKELGKKISRKKSSSRSSVASSSETGSGCSSRRSSSAASSSEDEGGERSSMRLSGGNRSFCLNSSESGNNSTCSRAENQSRNSRASSMGSDGGRGHSFGSDEGSEHSQ</sequence>
<keyword evidence="3" id="KW-1003">Cell membrane</keyword>
<evidence type="ECO:0000259" key="12">
    <source>
        <dbReference type="PROSITE" id="PS50011"/>
    </source>
</evidence>
<dbReference type="GO" id="GO:0005886">
    <property type="term" value="C:plasma membrane"/>
    <property type="evidence" value="ECO:0007669"/>
    <property type="project" value="UniProtKB-SubCell"/>
</dbReference>
<keyword evidence="14" id="KW-1185">Reference proteome</keyword>
<feature type="region of interest" description="Disordered" evidence="11">
    <location>
        <begin position="349"/>
        <end position="568"/>
    </location>
</feature>
<dbReference type="FunFam" id="1.10.510.10:FF:000032">
    <property type="entry name" value="Serine/threonine-protein kinase PBS1"/>
    <property type="match status" value="1"/>
</dbReference>
<dbReference type="PROSITE" id="PS50011">
    <property type="entry name" value="PROTEIN_KINASE_DOM"/>
    <property type="match status" value="1"/>
</dbReference>
<organism evidence="13 14">
    <name type="scientific">Clitoria ternatea</name>
    <name type="common">Butterfly pea</name>
    <dbReference type="NCBI Taxonomy" id="43366"/>
    <lineage>
        <taxon>Eukaryota</taxon>
        <taxon>Viridiplantae</taxon>
        <taxon>Streptophyta</taxon>
        <taxon>Embryophyta</taxon>
        <taxon>Tracheophyta</taxon>
        <taxon>Spermatophyta</taxon>
        <taxon>Magnoliopsida</taxon>
        <taxon>eudicotyledons</taxon>
        <taxon>Gunneridae</taxon>
        <taxon>Pentapetalae</taxon>
        <taxon>rosids</taxon>
        <taxon>fabids</taxon>
        <taxon>Fabales</taxon>
        <taxon>Fabaceae</taxon>
        <taxon>Papilionoideae</taxon>
        <taxon>50 kb inversion clade</taxon>
        <taxon>NPAAA clade</taxon>
        <taxon>indigoferoid/millettioid clade</taxon>
        <taxon>Phaseoleae</taxon>
        <taxon>Clitoria</taxon>
    </lineage>
</organism>
<keyword evidence="9" id="KW-0472">Membrane</keyword>
<dbReference type="Proteomes" id="UP001359559">
    <property type="component" value="Unassembled WGS sequence"/>
</dbReference>
<evidence type="ECO:0000313" key="14">
    <source>
        <dbReference type="Proteomes" id="UP001359559"/>
    </source>
</evidence>
<evidence type="ECO:0000256" key="8">
    <source>
        <dbReference type="ARBA" id="ARBA00022840"/>
    </source>
</evidence>
<dbReference type="SMART" id="SM00220">
    <property type="entry name" value="S_TKc"/>
    <property type="match status" value="1"/>
</dbReference>
<feature type="compositionally biased region" description="Low complexity" evidence="11">
    <location>
        <begin position="475"/>
        <end position="500"/>
    </location>
</feature>
<comment type="subcellular location">
    <subcellularLocation>
        <location evidence="1">Cell membrane</location>
        <topology evidence="1">Lipid-anchor</topology>
    </subcellularLocation>
</comment>